<comment type="caution">
    <text evidence="1">The sequence shown here is derived from an EMBL/GenBank/DDBJ whole genome shotgun (WGS) entry which is preliminary data.</text>
</comment>
<gene>
    <name evidence="1" type="ORF">ACFSJS_09285</name>
</gene>
<sequence length="303" mass="34765">MTDWREAWPAGTAEDLVEDARSLGIRASPRMVTDYVEVGLLAPPLFRKTTQRGSDRRVFPSEQRRLFYELNCAKLRSPLARVPHRTMVPVVLYLWCLDDTVVTDTQARRALRTYAQNVGISSDPRRRTTARKVVEQFAHPLATVNQRRAAQQWIREGELTRRPNWNAVADALSTIASPWRSHGLPEIVRGIGPPNAPVTTDHVVAMWELNWQINQQLAEESVNEQVLKRAREEHRINWREYQSVRTGWESRAGTMRHIFELPDNQEQAARQHVKGFVTVLGNTLGLAKPTFDRAQARAKARLR</sequence>
<dbReference type="Proteomes" id="UP001597365">
    <property type="component" value="Unassembled WGS sequence"/>
</dbReference>
<dbReference type="EMBL" id="JBHUFU010000004">
    <property type="protein sequence ID" value="MFD1829857.1"/>
    <property type="molecule type" value="Genomic_DNA"/>
</dbReference>
<proteinExistence type="predicted"/>
<dbReference type="RefSeq" id="WP_380898813.1">
    <property type="nucleotide sequence ID" value="NZ_JBHUFU010000004.1"/>
</dbReference>
<evidence type="ECO:0000313" key="2">
    <source>
        <dbReference type="Proteomes" id="UP001597365"/>
    </source>
</evidence>
<name>A0ABW4PGK8_9ACTN</name>
<accession>A0ABW4PGK8</accession>
<keyword evidence="2" id="KW-1185">Reference proteome</keyword>
<organism evidence="1 2">
    <name type="scientific">Streptomyces desertarenae</name>
    <dbReference type="NCBI Taxonomy" id="2666184"/>
    <lineage>
        <taxon>Bacteria</taxon>
        <taxon>Bacillati</taxon>
        <taxon>Actinomycetota</taxon>
        <taxon>Actinomycetes</taxon>
        <taxon>Kitasatosporales</taxon>
        <taxon>Streptomycetaceae</taxon>
        <taxon>Streptomyces</taxon>
    </lineage>
</organism>
<protein>
    <submittedName>
        <fullName evidence="1">Uncharacterized protein</fullName>
    </submittedName>
</protein>
<evidence type="ECO:0000313" key="1">
    <source>
        <dbReference type="EMBL" id="MFD1829857.1"/>
    </source>
</evidence>
<reference evidence="2" key="1">
    <citation type="journal article" date="2019" name="Int. J. Syst. Evol. Microbiol.">
        <title>The Global Catalogue of Microorganisms (GCM) 10K type strain sequencing project: providing services to taxonomists for standard genome sequencing and annotation.</title>
        <authorList>
            <consortium name="The Broad Institute Genomics Platform"/>
            <consortium name="The Broad Institute Genome Sequencing Center for Infectious Disease"/>
            <person name="Wu L."/>
            <person name="Ma J."/>
        </authorList>
    </citation>
    <scope>NUCLEOTIDE SEQUENCE [LARGE SCALE GENOMIC DNA]</scope>
    <source>
        <strain evidence="2">CGMCC 4.7455</strain>
    </source>
</reference>